<dbReference type="PROSITE" id="PS51257">
    <property type="entry name" value="PROKAR_LIPOPROTEIN"/>
    <property type="match status" value="1"/>
</dbReference>
<organism evidence="2 3">
    <name type="scientific">Neolewinella xylanilytica</name>
    <dbReference type="NCBI Taxonomy" id="1514080"/>
    <lineage>
        <taxon>Bacteria</taxon>
        <taxon>Pseudomonadati</taxon>
        <taxon>Bacteroidota</taxon>
        <taxon>Saprospiria</taxon>
        <taxon>Saprospirales</taxon>
        <taxon>Lewinellaceae</taxon>
        <taxon>Neolewinella</taxon>
    </lineage>
</organism>
<evidence type="ECO:0000313" key="3">
    <source>
        <dbReference type="Proteomes" id="UP000237662"/>
    </source>
</evidence>
<keyword evidence="1" id="KW-0732">Signal</keyword>
<evidence type="ECO:0000313" key="2">
    <source>
        <dbReference type="EMBL" id="PPK88122.1"/>
    </source>
</evidence>
<evidence type="ECO:0000256" key="1">
    <source>
        <dbReference type="SAM" id="SignalP"/>
    </source>
</evidence>
<reference evidence="2 3" key="1">
    <citation type="submission" date="2018-02" db="EMBL/GenBank/DDBJ databases">
        <title>Genomic Encyclopedia of Archaeal and Bacterial Type Strains, Phase II (KMG-II): from individual species to whole genera.</title>
        <authorList>
            <person name="Goeker M."/>
        </authorList>
    </citation>
    <scope>NUCLEOTIDE SEQUENCE [LARGE SCALE GENOMIC DNA]</scope>
    <source>
        <strain evidence="2 3">DSM 29526</strain>
    </source>
</reference>
<accession>A0A2S6I9G9</accession>
<name>A0A2S6I9G9_9BACT</name>
<feature type="signal peptide" evidence="1">
    <location>
        <begin position="1"/>
        <end position="20"/>
    </location>
</feature>
<dbReference type="OrthoDB" id="1201418at2"/>
<dbReference type="Proteomes" id="UP000237662">
    <property type="component" value="Unassembled WGS sequence"/>
</dbReference>
<comment type="caution">
    <text evidence="2">The sequence shown here is derived from an EMBL/GenBank/DDBJ whole genome shotgun (WGS) entry which is preliminary data.</text>
</comment>
<keyword evidence="3" id="KW-1185">Reference proteome</keyword>
<protein>
    <recommendedName>
        <fullName evidence="4">Lipocalin-like protein</fullName>
    </recommendedName>
</protein>
<evidence type="ECO:0008006" key="4">
    <source>
        <dbReference type="Google" id="ProtNLM"/>
    </source>
</evidence>
<dbReference type="AlphaFoldDB" id="A0A2S6I9G9"/>
<dbReference type="RefSeq" id="WP_104418695.1">
    <property type="nucleotide sequence ID" value="NZ_PTJC01000005.1"/>
</dbReference>
<dbReference type="EMBL" id="PTJC01000005">
    <property type="protein sequence ID" value="PPK88122.1"/>
    <property type="molecule type" value="Genomic_DNA"/>
</dbReference>
<sequence>MKYLTPPVLFFFLLFWSACGGTEHEPATAADDRNLAERLPGTWETVELEVDYATYMGADTAYQEHIREADWGQVYGVRPPSTEFTPNGKLRRTYRLRSGEVANITNGIWKVTGDSLLVIEPNITYTYAYELENDRLELTGRVDQDQDGQADDDFRAVYRMTSRTR</sequence>
<feature type="chain" id="PRO_5015784168" description="Lipocalin-like protein" evidence="1">
    <location>
        <begin position="21"/>
        <end position="165"/>
    </location>
</feature>
<gene>
    <name evidence="2" type="ORF">CLV84_1086</name>
</gene>
<proteinExistence type="predicted"/>